<dbReference type="RefSeq" id="XP_018436123.2">
    <property type="nucleotide sequence ID" value="XM_018580621.2"/>
</dbReference>
<dbReference type="InterPro" id="IPR001810">
    <property type="entry name" value="F-box_dom"/>
</dbReference>
<reference evidence="2" key="1">
    <citation type="journal article" date="2019" name="Database">
        <title>The radish genome database (RadishGD): an integrated information resource for radish genomics.</title>
        <authorList>
            <person name="Yu H.J."/>
            <person name="Baek S."/>
            <person name="Lee Y.J."/>
            <person name="Cho A."/>
            <person name="Mun J.H."/>
        </authorList>
    </citation>
    <scope>NUCLEOTIDE SEQUENCE [LARGE SCALE GENOMIC DNA]</scope>
    <source>
        <strain evidence="2">cv. WK10039</strain>
    </source>
</reference>
<protein>
    <submittedName>
        <fullName evidence="3">F-box/kelch-repeat protein At2g22050-like</fullName>
    </submittedName>
</protein>
<dbReference type="InterPro" id="IPR036047">
    <property type="entry name" value="F-box-like_dom_sf"/>
</dbReference>
<dbReference type="Proteomes" id="UP000504610">
    <property type="component" value="Chromosome 6"/>
</dbReference>
<evidence type="ECO:0000313" key="3">
    <source>
        <dbReference type="RefSeq" id="XP_018436123.2"/>
    </source>
</evidence>
<dbReference type="Pfam" id="PF25210">
    <property type="entry name" value="Kelch_FKB95"/>
    <property type="match status" value="1"/>
</dbReference>
<dbReference type="InterPro" id="IPR015915">
    <property type="entry name" value="Kelch-typ_b-propeller"/>
</dbReference>
<keyword evidence="2" id="KW-1185">Reference proteome</keyword>
<dbReference type="Gene3D" id="2.120.10.80">
    <property type="entry name" value="Kelch-type beta propeller"/>
    <property type="match status" value="1"/>
</dbReference>
<dbReference type="GeneID" id="108808487"/>
<dbReference type="AlphaFoldDB" id="A0A6J0JKG5"/>
<evidence type="ECO:0000259" key="1">
    <source>
        <dbReference type="PROSITE" id="PS50181"/>
    </source>
</evidence>
<dbReference type="PANTHER" id="PTHR24414">
    <property type="entry name" value="F-BOX/KELCH-REPEAT PROTEIN SKIP4"/>
    <property type="match status" value="1"/>
</dbReference>
<feature type="domain" description="F-box" evidence="1">
    <location>
        <begin position="29"/>
        <end position="75"/>
    </location>
</feature>
<dbReference type="InterPro" id="IPR057499">
    <property type="entry name" value="Kelch_FKB95"/>
</dbReference>
<dbReference type="SMART" id="SM00256">
    <property type="entry name" value="FBOX"/>
    <property type="match status" value="1"/>
</dbReference>
<dbReference type="SUPFAM" id="SSF81383">
    <property type="entry name" value="F-box domain"/>
    <property type="match status" value="1"/>
</dbReference>
<gene>
    <name evidence="3" type="primary">LOC108808487</name>
</gene>
<dbReference type="PROSITE" id="PS50181">
    <property type="entry name" value="FBOX"/>
    <property type="match status" value="1"/>
</dbReference>
<accession>A0A6J0JKG5</accession>
<organism evidence="2 3">
    <name type="scientific">Raphanus sativus</name>
    <name type="common">Radish</name>
    <name type="synonym">Raphanus raphanistrum var. sativus</name>
    <dbReference type="NCBI Taxonomy" id="3726"/>
    <lineage>
        <taxon>Eukaryota</taxon>
        <taxon>Viridiplantae</taxon>
        <taxon>Streptophyta</taxon>
        <taxon>Embryophyta</taxon>
        <taxon>Tracheophyta</taxon>
        <taxon>Spermatophyta</taxon>
        <taxon>Magnoliopsida</taxon>
        <taxon>eudicotyledons</taxon>
        <taxon>Gunneridae</taxon>
        <taxon>Pentapetalae</taxon>
        <taxon>rosids</taxon>
        <taxon>malvids</taxon>
        <taxon>Brassicales</taxon>
        <taxon>Brassicaceae</taxon>
        <taxon>Brassiceae</taxon>
        <taxon>Raphanus</taxon>
    </lineage>
</organism>
<dbReference type="Pfam" id="PF00646">
    <property type="entry name" value="F-box"/>
    <property type="match status" value="1"/>
</dbReference>
<evidence type="ECO:0000313" key="2">
    <source>
        <dbReference type="Proteomes" id="UP000504610"/>
    </source>
</evidence>
<dbReference type="PANTHER" id="PTHR24414:SF72">
    <property type="entry name" value="F-BOX DOMAIN-CONTAINING PROTEIN"/>
    <property type="match status" value="1"/>
</dbReference>
<reference evidence="3" key="2">
    <citation type="submission" date="2025-08" db="UniProtKB">
        <authorList>
            <consortium name="RefSeq"/>
        </authorList>
    </citation>
    <scope>IDENTIFICATION</scope>
    <source>
        <tissue evidence="3">Leaf</tissue>
    </source>
</reference>
<dbReference type="InterPro" id="IPR050354">
    <property type="entry name" value="F-box/kelch-repeat_ARATH"/>
</dbReference>
<dbReference type="SUPFAM" id="SSF117281">
    <property type="entry name" value="Kelch motif"/>
    <property type="match status" value="1"/>
</dbReference>
<dbReference type="KEGG" id="rsz:108808487"/>
<name>A0A6J0JKG5_RAPSA</name>
<proteinExistence type="predicted"/>
<dbReference type="OrthoDB" id="45365at2759"/>
<sequence>MQEQTFSVSNVETIMSNSKHTTHPPPPQPPSLFSLPEEIVLSCLARVPEMYHLNLLLVSKNLRALVRSLPEFKRLQPVPHKHSLYLCFLGNDNSSFHWFTLTTTRTTDYRLFLNPTPFPSHPKYGSSTVVSVGSKIFFIGRYYEPSSDLWILNTRSGNMTQGPSMSVPRVWGGAAVGVVDGKIYVIGGGVPFSDGRFQIQEETQVEVFDPKSGTWELAGAEYGRKALRCSASVEGKVYMVENNEIDVYNPREGERERMVHMVSHTLAEGGRKERLKAYATVRHLCVVEDVLFALFDWHGRIMWFDTKCNVWRRLVGPGGNKLRISPVGAMAEHDGKLAVLELCDVMEKDLTISTSVRCELVSLQRAGDRICGKVDWSGSVGTVPYLFRFLHCVAVSN</sequence>